<protein>
    <submittedName>
        <fullName evidence="1">Uncharacterized protein</fullName>
    </submittedName>
</protein>
<evidence type="ECO:0000313" key="1">
    <source>
        <dbReference type="EMBL" id="VYU53818.1"/>
    </source>
</evidence>
<gene>
    <name evidence="1" type="ORF">CBLFYP62_02673</name>
</gene>
<dbReference type="EMBL" id="CACRTU010000024">
    <property type="protein sequence ID" value="VYU53818.1"/>
    <property type="molecule type" value="Genomic_DNA"/>
</dbReference>
<dbReference type="AlphaFoldDB" id="A0A6N3FNS3"/>
<proteinExistence type="predicted"/>
<organism evidence="1">
    <name type="scientific">Clostridium butyricum</name>
    <dbReference type="NCBI Taxonomy" id="1492"/>
    <lineage>
        <taxon>Bacteria</taxon>
        <taxon>Bacillati</taxon>
        <taxon>Bacillota</taxon>
        <taxon>Clostridia</taxon>
        <taxon>Eubacteriales</taxon>
        <taxon>Clostridiaceae</taxon>
        <taxon>Clostridium</taxon>
    </lineage>
</organism>
<dbReference type="RefSeq" id="WP_156737077.1">
    <property type="nucleotide sequence ID" value="NZ_CACRTU010000024.1"/>
</dbReference>
<accession>A0A6N3FNS3</accession>
<sequence>MININDEVYVFKNKLLNNKYDIINIDSNMYGKIINIEQWEEDDGWLTQDFKCFKFTIQLNNGNKICIKDIFKQCIKRYTFLTKSDLNILMADNKLNNYSQKYIKRYIEDINISYLSQ</sequence>
<reference evidence="1" key="1">
    <citation type="submission" date="2019-11" db="EMBL/GenBank/DDBJ databases">
        <authorList>
            <person name="Feng L."/>
        </authorList>
    </citation>
    <scope>NUCLEOTIDE SEQUENCE</scope>
    <source>
        <strain evidence="1">CButyricumLFYP62</strain>
    </source>
</reference>
<name>A0A6N3FNS3_CLOBU</name>